<dbReference type="FunCoup" id="W4KN22">
    <property type="interactions" value="575"/>
</dbReference>
<feature type="domain" description="S1 motif" evidence="7">
    <location>
        <begin position="261"/>
        <end position="329"/>
    </location>
</feature>
<keyword evidence="9" id="KW-1185">Reference proteome</keyword>
<dbReference type="Proteomes" id="UP000030671">
    <property type="component" value="Unassembled WGS sequence"/>
</dbReference>
<dbReference type="GeneID" id="20669536"/>
<dbReference type="CDD" id="cd05707">
    <property type="entry name" value="S1_Rrp5_repeat_sc11"/>
    <property type="match status" value="1"/>
</dbReference>
<keyword evidence="5" id="KW-0539">Nucleus</keyword>
<evidence type="ECO:0000313" key="8">
    <source>
        <dbReference type="EMBL" id="ETW87109.1"/>
    </source>
</evidence>
<dbReference type="InterPro" id="IPR045209">
    <property type="entry name" value="Rrp5"/>
</dbReference>
<dbReference type="GO" id="GO:0003723">
    <property type="term" value="F:RNA binding"/>
    <property type="evidence" value="ECO:0007669"/>
    <property type="project" value="TreeGrafter"/>
</dbReference>
<dbReference type="HOGENOM" id="CLU_000845_0_1_1"/>
<feature type="domain" description="S1 motif" evidence="7">
    <location>
        <begin position="805"/>
        <end position="873"/>
    </location>
</feature>
<evidence type="ECO:0000256" key="6">
    <source>
        <dbReference type="SAM" id="MobiDB-lite"/>
    </source>
</evidence>
<dbReference type="Pfam" id="PF00575">
    <property type="entry name" value="S1"/>
    <property type="match status" value="2"/>
</dbReference>
<dbReference type="GO" id="GO:0006364">
    <property type="term" value="P:rRNA processing"/>
    <property type="evidence" value="ECO:0007669"/>
    <property type="project" value="UniProtKB-KW"/>
</dbReference>
<keyword evidence="4" id="KW-0677">Repeat</keyword>
<comment type="subcellular location">
    <subcellularLocation>
        <location evidence="1">Nucleus</location>
        <location evidence="1">Nucleolus</location>
    </subcellularLocation>
</comment>
<protein>
    <recommendedName>
        <fullName evidence="7">S1 motif domain-containing protein</fullName>
    </recommendedName>
</protein>
<dbReference type="InterPro" id="IPR003029">
    <property type="entry name" value="S1_domain"/>
</dbReference>
<dbReference type="Pfam" id="PF23459">
    <property type="entry name" value="S1_RRP5"/>
    <property type="match status" value="2"/>
</dbReference>
<feature type="domain" description="S1 motif" evidence="7">
    <location>
        <begin position="710"/>
        <end position="784"/>
    </location>
</feature>
<dbReference type="InParanoid" id="W4KN22"/>
<dbReference type="Gene3D" id="1.25.40.10">
    <property type="entry name" value="Tetratricopeptide repeat domain"/>
    <property type="match status" value="1"/>
</dbReference>
<dbReference type="CDD" id="cd05693">
    <property type="entry name" value="S1_Rrp5_repeat_hs1_sc1"/>
    <property type="match status" value="1"/>
</dbReference>
<dbReference type="RefSeq" id="XP_009541050.1">
    <property type="nucleotide sequence ID" value="XM_009542755.1"/>
</dbReference>
<feature type="compositionally biased region" description="Acidic residues" evidence="6">
    <location>
        <begin position="1163"/>
        <end position="1179"/>
    </location>
</feature>
<feature type="domain" description="S1 motif" evidence="7">
    <location>
        <begin position="622"/>
        <end position="691"/>
    </location>
</feature>
<dbReference type="EMBL" id="KI925454">
    <property type="protein sequence ID" value="ETW87109.1"/>
    <property type="molecule type" value="Genomic_DNA"/>
</dbReference>
<dbReference type="SUPFAM" id="SSF50249">
    <property type="entry name" value="Nucleic acid-binding proteins"/>
    <property type="match status" value="9"/>
</dbReference>
<sequence>MAAKKRQLEDTASVPKAKKTKVASEGKKEKKKAKPEHIPQPTAHITPEETDFPRGGGTSFTPLEVKTIRAEAVKEANDELFKVRDVFTALTKIQKQRRKSDVKGKGKAVDSNGKSDVLRIEHLNYKRVSVGMKLLAQIISTHPLGLIVSLPNQLVGHVPITQVSSELTQLLETMDMDDVEDSESEDEEGKPSKVPDLFEIFQPEQYVRCIVTAVHAAGSTEGVSGIGRGRDEVEKASRRVELSLLPEQVNEGVAKADIKQGFTMSAAVKSIEDHGYILNLGIPDVSGFLSFKDAQKVFNDSSKLHIGRILDVSISKLSSNGRTCNVSIAPTTLRSASISEVTTVTSVLPGELVQCLITSMTSLGLVVQVLGFFDGTLDEYHLPLGDPDEIFKMGQKVKARVLYEVPGKSPPRFALSLAEHVVKLETKGANSGTKLQDVYPIGTVLDTVQVVKVETERGLVVSVQPNIRGFVHISHVSDDHVPSLSASSGAWKLGSNNRARVTGYFPMDGLLQLSMRSSVLEQKFLQVADVQVGELIKGTIKKLTGSALFVSMSGIVDGVVFPNHYADIILKHPQKRFKSGATLKCRVLTVDPERRRVTMTAKKTLVESELPIITKFEEAKVGLITYAVIFRVAERRLQIEFFNNIKGSVPAKEASEESVGSLSDAFTVGKPVKVRIIFIDPESHNIVASIRQAASNYEPVVADISGVEIGDTVEGDITEIHKDNAVLTLKSTQIRALLSLKNLANLRSLPVAQLRGSLQVGEKLEGLVVVSRNTEKGIVIVANKPKMKPALDNKQLLAIDSVQVGQVVGGRVLRHHRKGTLIKLSSQITGTLHPTDASDDYETGSVFPGVDSIIKAAVLAVDKEKKHLTLSTRLSKLEPTSPTQIVDREISGLADLKTGESVRGFIKGVAEHGLFVTLSRDVDARVQIRELFDEYVKDWKSSFKVDQLVKGRILSVNLEKKQVEMSFRSGDLSRSSKSSLNISDLQEGEKVEGRVKKIEDYGLFIEINGSKLTGLCHKSELSDNKEANVALALRSFREGDTVKAIVRSIDSEKKRISLGLKPSYFSEEDFEDKEDESGNEEDVPEAFGVIDEDAEMSDAGGDEEGDADVLSESDEPSGDEEAMAVDIDLNSVALNKPSTSSTPSVPAPSLQLQGGFQWSGGDVQDEDESASSEESEDEDQSGKKKKKKRKEIELDLTADMHTKTPESNTDFERLLLGSPNSSYLWIQYMSFQLQLSEIDKAREVAKRALQTISFREEKEKLNVWMALLNLENVYGTDESLEAAFKDAARHNDSKTVHLRFASILEQSEKFEKAEEQHKRTCKKFGQSSKVWTLCGEYYLRRGEPEEARKLLPRSLQSLEKRKHLKTISKFAQLEYKLGDPERGKTIFEGIVDSHPKRWDLWGVYMDMEASQKEIQSLRNLFDRVLAQKMTSHKAKSFFKKWLELERRLGDEEGAAVVKQKAIEWTQRASHPAAEGES</sequence>
<gene>
    <name evidence="8" type="ORF">HETIRDRAFT_307917</name>
</gene>
<feature type="compositionally biased region" description="Low complexity" evidence="6">
    <location>
        <begin position="1137"/>
        <end position="1149"/>
    </location>
</feature>
<dbReference type="FunFam" id="2.40.50.140:FF:000148">
    <property type="entry name" value="protein RRP5 homolog isoform X1"/>
    <property type="match status" value="1"/>
</dbReference>
<dbReference type="InterPro" id="IPR012340">
    <property type="entry name" value="NA-bd_OB-fold"/>
</dbReference>
<proteinExistence type="predicted"/>
<dbReference type="InterPro" id="IPR048059">
    <property type="entry name" value="Rrp5_S1_rpt_hs1_sc1"/>
</dbReference>
<dbReference type="FunFam" id="2.40.50.140:FF:000103">
    <property type="entry name" value="protein RRP5 homolog"/>
    <property type="match status" value="2"/>
</dbReference>
<dbReference type="InterPro" id="IPR011990">
    <property type="entry name" value="TPR-like_helical_dom_sf"/>
</dbReference>
<dbReference type="SMART" id="SM00316">
    <property type="entry name" value="S1"/>
    <property type="match status" value="10"/>
</dbReference>
<feature type="domain" description="S1 motif" evidence="7">
    <location>
        <begin position="442"/>
        <end position="516"/>
    </location>
</feature>
<feature type="domain" description="S1 motif" evidence="7">
    <location>
        <begin position="533"/>
        <end position="602"/>
    </location>
</feature>
<organism evidence="8 9">
    <name type="scientific">Heterobasidion irregulare (strain TC 32-1)</name>
    <dbReference type="NCBI Taxonomy" id="747525"/>
    <lineage>
        <taxon>Eukaryota</taxon>
        <taxon>Fungi</taxon>
        <taxon>Dikarya</taxon>
        <taxon>Basidiomycota</taxon>
        <taxon>Agaricomycotina</taxon>
        <taxon>Agaricomycetes</taxon>
        <taxon>Russulales</taxon>
        <taxon>Bondarzewiaceae</taxon>
        <taxon>Heterobasidion</taxon>
        <taxon>Heterobasidion annosum species complex</taxon>
    </lineage>
</organism>
<dbReference type="OrthoDB" id="412781at2759"/>
<dbReference type="PANTHER" id="PTHR23270">
    <property type="entry name" value="PROGRAMMED CELL DEATH PROTEIN 11 PRE-RRNA PROCESSING PROTEIN RRP5"/>
    <property type="match status" value="1"/>
</dbReference>
<feature type="region of interest" description="Disordered" evidence="6">
    <location>
        <begin position="1096"/>
        <end position="1120"/>
    </location>
</feature>
<dbReference type="PROSITE" id="PS50126">
    <property type="entry name" value="S1"/>
    <property type="match status" value="9"/>
</dbReference>
<evidence type="ECO:0000313" key="9">
    <source>
        <dbReference type="Proteomes" id="UP000030671"/>
    </source>
</evidence>
<dbReference type="CDD" id="cd05708">
    <property type="entry name" value="S1_Rrp5_repeat_sc12"/>
    <property type="match status" value="1"/>
</dbReference>
<comment type="subunit">
    <text evidence="2">Associated with the spliceosome.</text>
</comment>
<evidence type="ECO:0000256" key="4">
    <source>
        <dbReference type="ARBA" id="ARBA00022737"/>
    </source>
</evidence>
<dbReference type="FunFam" id="1.25.40.10:FF:000727">
    <property type="entry name" value="Chromosome 1, whole genome shotgun sequence"/>
    <property type="match status" value="1"/>
</dbReference>
<dbReference type="Pfam" id="PF24685">
    <property type="entry name" value="OB_RRP5_4th"/>
    <property type="match status" value="1"/>
</dbReference>
<feature type="domain" description="S1 motif" evidence="7">
    <location>
        <begin position="899"/>
        <end position="968"/>
    </location>
</feature>
<dbReference type="KEGG" id="hir:HETIRDRAFT_307917"/>
<dbReference type="STRING" id="747525.W4KN22"/>
<dbReference type="InterPro" id="IPR057301">
    <property type="entry name" value="Rrp5_OB_4th"/>
</dbReference>
<feature type="region of interest" description="Disordered" evidence="6">
    <location>
        <begin position="1134"/>
        <end position="1189"/>
    </location>
</feature>
<dbReference type="GO" id="GO:0032040">
    <property type="term" value="C:small-subunit processome"/>
    <property type="evidence" value="ECO:0007669"/>
    <property type="project" value="TreeGrafter"/>
</dbReference>
<reference evidence="8 9" key="1">
    <citation type="journal article" date="2012" name="New Phytol.">
        <title>Insight into trade-off between wood decay and parasitism from the genome of a fungal forest pathogen.</title>
        <authorList>
            <person name="Olson A."/>
            <person name="Aerts A."/>
            <person name="Asiegbu F."/>
            <person name="Belbahri L."/>
            <person name="Bouzid O."/>
            <person name="Broberg A."/>
            <person name="Canback B."/>
            <person name="Coutinho P.M."/>
            <person name="Cullen D."/>
            <person name="Dalman K."/>
            <person name="Deflorio G."/>
            <person name="van Diepen L.T."/>
            <person name="Dunand C."/>
            <person name="Duplessis S."/>
            <person name="Durling M."/>
            <person name="Gonthier P."/>
            <person name="Grimwood J."/>
            <person name="Fossdal C.G."/>
            <person name="Hansson D."/>
            <person name="Henrissat B."/>
            <person name="Hietala A."/>
            <person name="Himmelstrand K."/>
            <person name="Hoffmeister D."/>
            <person name="Hogberg N."/>
            <person name="James T.Y."/>
            <person name="Karlsson M."/>
            <person name="Kohler A."/>
            <person name="Kues U."/>
            <person name="Lee Y.H."/>
            <person name="Lin Y.C."/>
            <person name="Lind M."/>
            <person name="Lindquist E."/>
            <person name="Lombard V."/>
            <person name="Lucas S."/>
            <person name="Lunden K."/>
            <person name="Morin E."/>
            <person name="Murat C."/>
            <person name="Park J."/>
            <person name="Raffaello T."/>
            <person name="Rouze P."/>
            <person name="Salamov A."/>
            <person name="Schmutz J."/>
            <person name="Solheim H."/>
            <person name="Stahlberg J."/>
            <person name="Velez H."/>
            <person name="de Vries R.P."/>
            <person name="Wiebenga A."/>
            <person name="Woodward S."/>
            <person name="Yakovlev I."/>
            <person name="Garbelotto M."/>
            <person name="Martin F."/>
            <person name="Grigoriev I.V."/>
            <person name="Stenlid J."/>
        </authorList>
    </citation>
    <scope>NUCLEOTIDE SEQUENCE [LARGE SCALE GENOMIC DNA]</scope>
    <source>
        <strain evidence="8 9">TC 32-1</strain>
    </source>
</reference>
<evidence type="ECO:0000256" key="1">
    <source>
        <dbReference type="ARBA" id="ARBA00004604"/>
    </source>
</evidence>
<dbReference type="InterPro" id="IPR003107">
    <property type="entry name" value="HAT"/>
</dbReference>
<dbReference type="InterPro" id="IPR055430">
    <property type="entry name" value="HAT_Syf1_CNRKL1_C"/>
</dbReference>
<dbReference type="SMART" id="SM00386">
    <property type="entry name" value="HAT"/>
    <property type="match status" value="5"/>
</dbReference>
<feature type="region of interest" description="Disordered" evidence="6">
    <location>
        <begin position="1"/>
        <end position="60"/>
    </location>
</feature>
<name>W4KN22_HETIT</name>
<dbReference type="eggNOG" id="KOG1070">
    <property type="taxonomic scope" value="Eukaryota"/>
</dbReference>
<dbReference type="SUPFAM" id="SSF48452">
    <property type="entry name" value="TPR-like"/>
    <property type="match status" value="1"/>
</dbReference>
<dbReference type="PANTHER" id="PTHR23270:SF10">
    <property type="entry name" value="PROTEIN RRP5 HOMOLOG"/>
    <property type="match status" value="1"/>
</dbReference>
<dbReference type="FunFam" id="2.40.50.140:FF:000155">
    <property type="entry name" value="rRNA biogenesis protein RRP5"/>
    <property type="match status" value="1"/>
</dbReference>
<dbReference type="Pfam" id="PF23231">
    <property type="entry name" value="HAT_Syf1_CNRKL1_C"/>
    <property type="match status" value="1"/>
</dbReference>
<evidence type="ECO:0000256" key="5">
    <source>
        <dbReference type="ARBA" id="ARBA00023242"/>
    </source>
</evidence>
<accession>W4KN22</accession>
<feature type="domain" description="S1 motif" evidence="7">
    <location>
        <begin position="350"/>
        <end position="418"/>
    </location>
</feature>
<dbReference type="InterPro" id="IPR057302">
    <property type="entry name" value="Rrp5_S1"/>
</dbReference>
<evidence type="ECO:0000256" key="2">
    <source>
        <dbReference type="ARBA" id="ARBA00011524"/>
    </source>
</evidence>
<feature type="region of interest" description="Disordered" evidence="6">
    <location>
        <begin position="1067"/>
        <end position="1086"/>
    </location>
</feature>
<dbReference type="Gene3D" id="2.40.50.140">
    <property type="entry name" value="Nucleic acid-binding proteins"/>
    <property type="match status" value="8"/>
</dbReference>
<keyword evidence="3" id="KW-0698">rRNA processing</keyword>
<evidence type="ECO:0000259" key="7">
    <source>
        <dbReference type="PROSITE" id="PS50126"/>
    </source>
</evidence>
<dbReference type="CDD" id="cd05697">
    <property type="entry name" value="S1_Rrp5_repeat_hs5"/>
    <property type="match status" value="1"/>
</dbReference>
<evidence type="ECO:0000256" key="3">
    <source>
        <dbReference type="ARBA" id="ARBA00022552"/>
    </source>
</evidence>
<feature type="domain" description="S1 motif" evidence="7">
    <location>
        <begin position="988"/>
        <end position="1061"/>
    </location>
</feature>